<gene>
    <name evidence="2" type="ORF">CWI69_00395</name>
</gene>
<reference evidence="3" key="1">
    <citation type="journal article" date="2018" name="Front. Microbiol.">
        <title>Genome-Based Analysis Reveals the Taxonomy and Diversity of the Family Idiomarinaceae.</title>
        <authorList>
            <person name="Liu Y."/>
            <person name="Lai Q."/>
            <person name="Shao Z."/>
        </authorList>
    </citation>
    <scope>NUCLEOTIDE SEQUENCE [LARGE SCALE GENOMIC DNA]</scope>
    <source>
        <strain evidence="3">BH195</strain>
    </source>
</reference>
<dbReference type="Pfam" id="PF08378">
    <property type="entry name" value="NERD"/>
    <property type="match status" value="1"/>
</dbReference>
<comment type="caution">
    <text evidence="2">The sequence shown here is derived from an EMBL/GenBank/DDBJ whole genome shotgun (WGS) entry which is preliminary data.</text>
</comment>
<organism evidence="2 3">
    <name type="scientific">Pseudidiomarina halophila</name>
    <dbReference type="NCBI Taxonomy" id="1449799"/>
    <lineage>
        <taxon>Bacteria</taxon>
        <taxon>Pseudomonadati</taxon>
        <taxon>Pseudomonadota</taxon>
        <taxon>Gammaproteobacteria</taxon>
        <taxon>Alteromonadales</taxon>
        <taxon>Idiomarinaceae</taxon>
        <taxon>Pseudidiomarina</taxon>
    </lineage>
</organism>
<evidence type="ECO:0000259" key="1">
    <source>
        <dbReference type="PROSITE" id="PS50965"/>
    </source>
</evidence>
<keyword evidence="3" id="KW-1185">Reference proteome</keyword>
<name>A0A432XYU9_9GAMM</name>
<evidence type="ECO:0000313" key="2">
    <source>
        <dbReference type="EMBL" id="RUO53935.1"/>
    </source>
</evidence>
<dbReference type="PROSITE" id="PS50965">
    <property type="entry name" value="NERD"/>
    <property type="match status" value="1"/>
</dbReference>
<evidence type="ECO:0000313" key="3">
    <source>
        <dbReference type="Proteomes" id="UP000287198"/>
    </source>
</evidence>
<dbReference type="Proteomes" id="UP000287198">
    <property type="component" value="Unassembled WGS sequence"/>
</dbReference>
<sequence length="533" mass="59802">MRMIPSTPLFGPNGNRPPRSEVTIFNKLRECFVDRNDFVCFHSLNLTRHEYKRFGEADFVVLSPYGLYVIEVKGGGISVSGGRWTSENNEGVHNISDPFKQAHGAMQAIYNKLKDTGQIKSVVDYGHTISMGYGVIFPDSFWSAKGSEWERAHICDRADTKNVERWLKGLMSFWRKKDFNDRTFSTDELKIIEHFIRPTVEYAESLGQKLERHDESRVGLTEQQYQILDFAEYNPRGLFFGGAGTGKTFLAAELSRRLSALGKSVALVCKSPFLRSYLKALLTDFPVQVYAIESFKRERDFAGKSQFDVIILDEGQDLFNIEDILEIEDALDGGFKHGSWYAFHDAKNQSGLVGSTTAEGLAYLEEFSPIKLPLTTNCRNTKQILSVVQNKLGVDMGNVGTGEGSKVRELLAKSQEEACKLLHDEIVFLHENGIQTRNITLLSPLPWHESIASNLCDSYGVLTQRVDAYSIESFPPAELSFCEVANFKGLENSVIILVDVEQSALEESGAPKASLYVGMSRARDVLSVIWKGY</sequence>
<protein>
    <submittedName>
        <fullName evidence="2">Nuclease</fullName>
    </submittedName>
</protein>
<dbReference type="InterPro" id="IPR011528">
    <property type="entry name" value="NERD"/>
</dbReference>
<dbReference type="EMBL" id="PIPW01000001">
    <property type="protein sequence ID" value="RUO53935.1"/>
    <property type="molecule type" value="Genomic_DNA"/>
</dbReference>
<dbReference type="Gene3D" id="3.40.50.300">
    <property type="entry name" value="P-loop containing nucleotide triphosphate hydrolases"/>
    <property type="match status" value="2"/>
</dbReference>
<dbReference type="AlphaFoldDB" id="A0A432XYU9"/>
<accession>A0A432XYU9</accession>
<feature type="domain" description="NERD" evidence="1">
    <location>
        <begin position="16"/>
        <end position="132"/>
    </location>
</feature>
<dbReference type="InterPro" id="IPR027417">
    <property type="entry name" value="P-loop_NTPase"/>
</dbReference>
<proteinExistence type="predicted"/>
<dbReference type="SUPFAM" id="SSF52540">
    <property type="entry name" value="P-loop containing nucleoside triphosphate hydrolases"/>
    <property type="match status" value="1"/>
</dbReference>